<organism evidence="3 4">
    <name type="scientific">Paenibacillus alvei</name>
    <name type="common">Bacillus alvei</name>
    <dbReference type="NCBI Taxonomy" id="44250"/>
    <lineage>
        <taxon>Bacteria</taxon>
        <taxon>Bacillati</taxon>
        <taxon>Bacillota</taxon>
        <taxon>Bacilli</taxon>
        <taxon>Bacillales</taxon>
        <taxon>Paenibacillaceae</taxon>
        <taxon>Paenibacillus</taxon>
    </lineage>
</organism>
<name>A0ABT4EIZ1_PAEAL</name>
<proteinExistence type="predicted"/>
<dbReference type="RefSeq" id="WP_268632807.1">
    <property type="nucleotide sequence ID" value="NZ_JAMDLY010000019.1"/>
</dbReference>
<dbReference type="PROSITE" id="PS51257">
    <property type="entry name" value="PROKAR_LIPOPROTEIN"/>
    <property type="match status" value="1"/>
</dbReference>
<comment type="caution">
    <text evidence="3">The sequence shown here is derived from an EMBL/GenBank/DDBJ whole genome shotgun (WGS) entry which is preliminary data.</text>
</comment>
<feature type="compositionally biased region" description="Polar residues" evidence="1">
    <location>
        <begin position="61"/>
        <end position="74"/>
    </location>
</feature>
<sequence>MRKRIAASIGLAIIILIGGCIYALIFGLEDNTKLNQKDSDVYQDRMIEDQEGISPPYQDLDGSTSGAARPSSGSGDIESNFD</sequence>
<keyword evidence="2" id="KW-0812">Transmembrane</keyword>
<evidence type="ECO:0000313" key="3">
    <source>
        <dbReference type="EMBL" id="MCY9532311.1"/>
    </source>
</evidence>
<accession>A0ABT4EIZ1</accession>
<gene>
    <name evidence="3" type="ORF">M5X04_23675</name>
</gene>
<reference evidence="3 4" key="1">
    <citation type="submission" date="2022-05" db="EMBL/GenBank/DDBJ databases">
        <title>Genome Sequencing of Bee-Associated Microbes.</title>
        <authorList>
            <person name="Dunlap C."/>
        </authorList>
    </citation>
    <scope>NUCLEOTIDE SEQUENCE [LARGE SCALE GENOMIC DNA]</scope>
    <source>
        <strain evidence="3 4">NRRL NRS-750</strain>
    </source>
</reference>
<evidence type="ECO:0000256" key="2">
    <source>
        <dbReference type="SAM" id="Phobius"/>
    </source>
</evidence>
<evidence type="ECO:0008006" key="5">
    <source>
        <dbReference type="Google" id="ProtNLM"/>
    </source>
</evidence>
<keyword evidence="4" id="KW-1185">Reference proteome</keyword>
<evidence type="ECO:0000313" key="4">
    <source>
        <dbReference type="Proteomes" id="UP001527090"/>
    </source>
</evidence>
<keyword evidence="2" id="KW-1133">Transmembrane helix</keyword>
<dbReference type="EMBL" id="JAMDLY010000019">
    <property type="protein sequence ID" value="MCY9532311.1"/>
    <property type="molecule type" value="Genomic_DNA"/>
</dbReference>
<evidence type="ECO:0000256" key="1">
    <source>
        <dbReference type="SAM" id="MobiDB-lite"/>
    </source>
</evidence>
<feature type="region of interest" description="Disordered" evidence="1">
    <location>
        <begin position="43"/>
        <end position="82"/>
    </location>
</feature>
<keyword evidence="2" id="KW-0472">Membrane</keyword>
<feature type="transmembrane region" description="Helical" evidence="2">
    <location>
        <begin position="6"/>
        <end position="28"/>
    </location>
</feature>
<protein>
    <recommendedName>
        <fullName evidence="5">Lipoprotein</fullName>
    </recommendedName>
</protein>
<dbReference type="Proteomes" id="UP001527090">
    <property type="component" value="Unassembled WGS sequence"/>
</dbReference>